<feature type="transmembrane region" description="Helical" evidence="5">
    <location>
        <begin position="276"/>
        <end position="295"/>
    </location>
</feature>
<evidence type="ECO:0000256" key="4">
    <source>
        <dbReference type="ARBA" id="ARBA00023136"/>
    </source>
</evidence>
<reference evidence="8" key="1">
    <citation type="submission" date="2012-06" db="EMBL/GenBank/DDBJ databases">
        <title>The complete genome of Flexibacter litoralis DSM 6794.</title>
        <authorList>
            <person name="Lucas S."/>
            <person name="Copeland A."/>
            <person name="Lapidus A."/>
            <person name="Glavina del Rio T."/>
            <person name="Dalin E."/>
            <person name="Tice H."/>
            <person name="Bruce D."/>
            <person name="Goodwin L."/>
            <person name="Pitluck S."/>
            <person name="Peters L."/>
            <person name="Ovchinnikova G."/>
            <person name="Lu M."/>
            <person name="Kyrpides N."/>
            <person name="Mavromatis K."/>
            <person name="Ivanova N."/>
            <person name="Brettin T."/>
            <person name="Detter J.C."/>
            <person name="Han C."/>
            <person name="Larimer F."/>
            <person name="Land M."/>
            <person name="Hauser L."/>
            <person name="Markowitz V."/>
            <person name="Cheng J.-F."/>
            <person name="Hugenholtz P."/>
            <person name="Woyke T."/>
            <person name="Wu D."/>
            <person name="Spring S."/>
            <person name="Lang E."/>
            <person name="Kopitz M."/>
            <person name="Brambilla E."/>
            <person name="Klenk H.-P."/>
            <person name="Eisen J.A."/>
        </authorList>
    </citation>
    <scope>NUCLEOTIDE SEQUENCE [LARGE SCALE GENOMIC DNA]</scope>
    <source>
        <strain evidence="8">ATCC 23117 / DSM 6794 / NBRC 15988 / NCIMB 1366 / Sio-4</strain>
    </source>
</reference>
<evidence type="ECO:0000313" key="7">
    <source>
        <dbReference type="EMBL" id="AFM04248.1"/>
    </source>
</evidence>
<feature type="transmembrane region" description="Helical" evidence="5">
    <location>
        <begin position="84"/>
        <end position="103"/>
    </location>
</feature>
<keyword evidence="2 5" id="KW-0812">Transmembrane</keyword>
<proteinExistence type="predicted"/>
<evidence type="ECO:0000256" key="2">
    <source>
        <dbReference type="ARBA" id="ARBA00022692"/>
    </source>
</evidence>
<dbReference type="KEGG" id="fli:Fleli_1850"/>
<evidence type="ECO:0000259" key="6">
    <source>
        <dbReference type="Pfam" id="PF00892"/>
    </source>
</evidence>
<evidence type="ECO:0000256" key="5">
    <source>
        <dbReference type="SAM" id="Phobius"/>
    </source>
</evidence>
<evidence type="ECO:0000313" key="8">
    <source>
        <dbReference type="Proteomes" id="UP000006054"/>
    </source>
</evidence>
<feature type="transmembrane region" description="Helical" evidence="5">
    <location>
        <begin position="161"/>
        <end position="181"/>
    </location>
</feature>
<feature type="transmembrane region" description="Helical" evidence="5">
    <location>
        <begin position="137"/>
        <end position="155"/>
    </location>
</feature>
<feature type="domain" description="EamA" evidence="6">
    <location>
        <begin position="164"/>
        <end position="293"/>
    </location>
</feature>
<keyword evidence="3 5" id="KW-1133">Transmembrane helix</keyword>
<dbReference type="GO" id="GO:0016020">
    <property type="term" value="C:membrane"/>
    <property type="evidence" value="ECO:0007669"/>
    <property type="project" value="UniProtKB-SubCell"/>
</dbReference>
<organism evidence="7 8">
    <name type="scientific">Bernardetia litoralis (strain ATCC 23117 / DSM 6794 / NBRC 15988 / NCIMB 1366 / Fx l1 / Sio-4)</name>
    <name type="common">Flexibacter litoralis</name>
    <dbReference type="NCBI Taxonomy" id="880071"/>
    <lineage>
        <taxon>Bacteria</taxon>
        <taxon>Pseudomonadati</taxon>
        <taxon>Bacteroidota</taxon>
        <taxon>Cytophagia</taxon>
        <taxon>Cytophagales</taxon>
        <taxon>Bernardetiaceae</taxon>
        <taxon>Bernardetia</taxon>
    </lineage>
</organism>
<comment type="subcellular location">
    <subcellularLocation>
        <location evidence="1">Membrane</location>
        <topology evidence="1">Multi-pass membrane protein</topology>
    </subcellularLocation>
</comment>
<feature type="transmembrane region" description="Helical" evidence="5">
    <location>
        <begin position="251"/>
        <end position="270"/>
    </location>
</feature>
<dbReference type="SUPFAM" id="SSF103481">
    <property type="entry name" value="Multidrug resistance efflux transporter EmrE"/>
    <property type="match status" value="2"/>
</dbReference>
<protein>
    <submittedName>
        <fullName evidence="7">Putative permease</fullName>
    </submittedName>
</protein>
<dbReference type="Proteomes" id="UP000006054">
    <property type="component" value="Chromosome"/>
</dbReference>
<keyword evidence="8" id="KW-1185">Reference proteome</keyword>
<dbReference type="AlphaFoldDB" id="I4AJW3"/>
<accession>I4AJW3</accession>
<feature type="transmembrane region" description="Helical" evidence="5">
    <location>
        <begin position="109"/>
        <end position="130"/>
    </location>
</feature>
<dbReference type="InterPro" id="IPR000620">
    <property type="entry name" value="EamA_dom"/>
</dbReference>
<gene>
    <name evidence="7" type="ordered locus">Fleli_1850</name>
</gene>
<name>I4AJW3_BERLS</name>
<evidence type="ECO:0000256" key="3">
    <source>
        <dbReference type="ARBA" id="ARBA00022989"/>
    </source>
</evidence>
<dbReference type="RefSeq" id="WP_014797700.1">
    <property type="nucleotide sequence ID" value="NC_018018.1"/>
</dbReference>
<dbReference type="PANTHER" id="PTHR22911:SF6">
    <property type="entry name" value="SOLUTE CARRIER FAMILY 35 MEMBER G1"/>
    <property type="match status" value="1"/>
</dbReference>
<sequence length="304" mass="34244">MENPTSSASISKIDKLLSKLGITRGILYMFFAIFCFAIMNLIVKMLPHIPAMEIILFRSSVSFVICVIGLKMQKVKGLGTNKKVLFLRGLFGGMALFLFFTTLQNIPLASAITLHYLAPIFTAIIAWLVLGERLVPLQWLFFLVSFIGVTMVKGFDERVDTIYFIMGVSAAFLAGCAYNCIRKLKTSEHPLMVILYFPLVTLPIASLYCIFYKWTMPVGWDWLYLLLIGVLTQIAQFYMTKAYQIEEAARVASISYTGVIYALGFGFLFFHEVFNIYVSIGIGLMLLGVILNITFKNTKKEAVK</sequence>
<dbReference type="EMBL" id="CP003345">
    <property type="protein sequence ID" value="AFM04248.1"/>
    <property type="molecule type" value="Genomic_DNA"/>
</dbReference>
<feature type="domain" description="EamA" evidence="6">
    <location>
        <begin position="24"/>
        <end position="152"/>
    </location>
</feature>
<dbReference type="InterPro" id="IPR037185">
    <property type="entry name" value="EmrE-like"/>
</dbReference>
<feature type="transmembrane region" description="Helical" evidence="5">
    <location>
        <begin position="21"/>
        <end position="43"/>
    </location>
</feature>
<dbReference type="PANTHER" id="PTHR22911">
    <property type="entry name" value="ACYL-MALONYL CONDENSING ENZYME-RELATED"/>
    <property type="match status" value="1"/>
</dbReference>
<dbReference type="HOGENOM" id="CLU_032828_0_1_10"/>
<dbReference type="Pfam" id="PF00892">
    <property type="entry name" value="EamA"/>
    <property type="match status" value="2"/>
</dbReference>
<dbReference type="eggNOG" id="COG0697">
    <property type="taxonomic scope" value="Bacteria"/>
</dbReference>
<evidence type="ECO:0000256" key="1">
    <source>
        <dbReference type="ARBA" id="ARBA00004141"/>
    </source>
</evidence>
<dbReference type="PATRIC" id="fig|880071.3.peg.1829"/>
<keyword evidence="4 5" id="KW-0472">Membrane</keyword>
<feature type="transmembrane region" description="Helical" evidence="5">
    <location>
        <begin position="220"/>
        <end position="239"/>
    </location>
</feature>
<feature type="transmembrane region" description="Helical" evidence="5">
    <location>
        <begin position="193"/>
        <end position="214"/>
    </location>
</feature>
<feature type="transmembrane region" description="Helical" evidence="5">
    <location>
        <begin position="55"/>
        <end position="72"/>
    </location>
</feature>